<organism evidence="1 2">
    <name type="scientific">Sphingobium scionense</name>
    <dbReference type="NCBI Taxonomy" id="1404341"/>
    <lineage>
        <taxon>Bacteria</taxon>
        <taxon>Pseudomonadati</taxon>
        <taxon>Pseudomonadota</taxon>
        <taxon>Alphaproteobacteria</taxon>
        <taxon>Sphingomonadales</taxon>
        <taxon>Sphingomonadaceae</taxon>
        <taxon>Sphingobium</taxon>
    </lineage>
</organism>
<evidence type="ECO:0000313" key="1">
    <source>
        <dbReference type="EMBL" id="MBB4151679.1"/>
    </source>
</evidence>
<dbReference type="RefSeq" id="WP_188084430.1">
    <property type="nucleotide sequence ID" value="NZ_JACIEU010000044.1"/>
</dbReference>
<comment type="caution">
    <text evidence="1">The sequence shown here is derived from an EMBL/GenBank/DDBJ whole genome shotgun (WGS) entry which is preliminary data.</text>
</comment>
<evidence type="ECO:0000313" key="2">
    <source>
        <dbReference type="Proteomes" id="UP000590524"/>
    </source>
</evidence>
<dbReference type="Proteomes" id="UP000590524">
    <property type="component" value="Unassembled WGS sequence"/>
</dbReference>
<accession>A0A7W6PYR6</accession>
<protein>
    <submittedName>
        <fullName evidence="1">Uncharacterized protein</fullName>
    </submittedName>
</protein>
<dbReference type="InterPro" id="IPR056928">
    <property type="entry name" value="Gp77-like"/>
</dbReference>
<dbReference type="Pfam" id="PF23148">
    <property type="entry name" value="Gp77"/>
    <property type="match status" value="1"/>
</dbReference>
<name>A0A7W6PYR6_9SPHN</name>
<reference evidence="1 2" key="1">
    <citation type="submission" date="2020-08" db="EMBL/GenBank/DDBJ databases">
        <title>Genomic Encyclopedia of Type Strains, Phase IV (KMG-IV): sequencing the most valuable type-strain genomes for metagenomic binning, comparative biology and taxonomic classification.</title>
        <authorList>
            <person name="Goeker M."/>
        </authorList>
    </citation>
    <scope>NUCLEOTIDE SEQUENCE [LARGE SCALE GENOMIC DNA]</scope>
    <source>
        <strain evidence="1 2">DSM 19371</strain>
    </source>
</reference>
<sequence>MRLNIKDPQARIDHGIDWSAYLAGQSLTGSVWTVVPLEPGGMAIDQHGFEPQRSSVRVSGGIAGHVYRLTNRVTLSDGQVDERSIGFRVEER</sequence>
<keyword evidence="2" id="KW-1185">Reference proteome</keyword>
<gene>
    <name evidence="1" type="ORF">GGQ90_005493</name>
</gene>
<dbReference type="EMBL" id="JACIEU010000044">
    <property type="protein sequence ID" value="MBB4151679.1"/>
    <property type="molecule type" value="Genomic_DNA"/>
</dbReference>
<dbReference type="AlphaFoldDB" id="A0A7W6PYR6"/>
<proteinExistence type="predicted"/>